<dbReference type="EMBL" id="RCHU02000006">
    <property type="protein sequence ID" value="KAL3586210.1"/>
    <property type="molecule type" value="Genomic_DNA"/>
</dbReference>
<sequence length="504" mass="56043">MGLAENQVSFDLLEEYLEQHSEAYSWGKGSPGFRENALFQDYHGLESFRQAMAGFMEQIRGGRAKFDPDRVVLTAGATAANELLTFILANPGDALLVPTPYYPGLDRDLRWRTGTKIVPIHCDISNNFQVTTQALEAAYEGAVAMNINVRGVLITNPSNPLGATIQRSVLEEILDFSTRKNIHLVSDEIYSGSTFSSSEFISIAEILEARGYKDSERVHIVYSLSKDLGLPGFRVGTIYSYNDEVVTTARRMSSFTLISSQTQHLLASMLSDKKFTENYIKENRERLRKRYEMIIQGLRSAGIECLKGNAGLFCWMNLSPLLETPTREGEVALWKSILHEVANWRRNKEGAKIDRMFVGVRFSVGARVAVALALALIFLSLFADCANNNDSQEKCSRTCVAQNCNSVGIRYGKYCGVGWTGCPGEKPCDDVDACCKIHDECVEKKGLNNIKCHEKFKSCIKKVQKSGKVGFSRDCPYETAVPTMVQGMDMAILLSQLGSSKIEL</sequence>
<accession>A0ACC4C3Z5</accession>
<keyword evidence="2" id="KW-1185">Reference proteome</keyword>
<protein>
    <submittedName>
        <fullName evidence="1">Uncharacterized protein</fullName>
    </submittedName>
</protein>
<evidence type="ECO:0000313" key="1">
    <source>
        <dbReference type="EMBL" id="KAL3586210.1"/>
    </source>
</evidence>
<organism evidence="1 2">
    <name type="scientific">Populus alba</name>
    <name type="common">White poplar</name>
    <dbReference type="NCBI Taxonomy" id="43335"/>
    <lineage>
        <taxon>Eukaryota</taxon>
        <taxon>Viridiplantae</taxon>
        <taxon>Streptophyta</taxon>
        <taxon>Embryophyta</taxon>
        <taxon>Tracheophyta</taxon>
        <taxon>Spermatophyta</taxon>
        <taxon>Magnoliopsida</taxon>
        <taxon>eudicotyledons</taxon>
        <taxon>Gunneridae</taxon>
        <taxon>Pentapetalae</taxon>
        <taxon>rosids</taxon>
        <taxon>fabids</taxon>
        <taxon>Malpighiales</taxon>
        <taxon>Salicaceae</taxon>
        <taxon>Saliceae</taxon>
        <taxon>Populus</taxon>
    </lineage>
</organism>
<comment type="caution">
    <text evidence="1">The sequence shown here is derived from an EMBL/GenBank/DDBJ whole genome shotgun (WGS) entry which is preliminary data.</text>
</comment>
<dbReference type="Proteomes" id="UP000309997">
    <property type="component" value="Unassembled WGS sequence"/>
</dbReference>
<gene>
    <name evidence="1" type="ORF">D5086_013077</name>
</gene>
<evidence type="ECO:0000313" key="2">
    <source>
        <dbReference type="Proteomes" id="UP000309997"/>
    </source>
</evidence>
<reference evidence="1 2" key="1">
    <citation type="journal article" date="2024" name="Plant Biotechnol. J.">
        <title>Genome and CRISPR/Cas9 system of a widespread forest tree (Populus alba) in the world.</title>
        <authorList>
            <person name="Liu Y.J."/>
            <person name="Jiang P.F."/>
            <person name="Han X.M."/>
            <person name="Li X.Y."/>
            <person name="Wang H.M."/>
            <person name="Wang Y.J."/>
            <person name="Wang X.X."/>
            <person name="Zeng Q.Y."/>
        </authorList>
    </citation>
    <scope>NUCLEOTIDE SEQUENCE [LARGE SCALE GENOMIC DNA]</scope>
    <source>
        <strain evidence="2">cv. PAL-ZL1</strain>
    </source>
</reference>
<proteinExistence type="predicted"/>
<name>A0ACC4C3Z5_POPAL</name>